<protein>
    <submittedName>
        <fullName evidence="2">3',5'-cyclic AMP phosphodiesterase CpdA</fullName>
    </submittedName>
</protein>
<proteinExistence type="predicted"/>
<dbReference type="Proteomes" id="UP000541352">
    <property type="component" value="Unassembled WGS sequence"/>
</dbReference>
<dbReference type="GO" id="GO:0016787">
    <property type="term" value="F:hydrolase activity"/>
    <property type="evidence" value="ECO:0007669"/>
    <property type="project" value="InterPro"/>
</dbReference>
<evidence type="ECO:0000259" key="1">
    <source>
        <dbReference type="Pfam" id="PF00149"/>
    </source>
</evidence>
<sequence length="68" mass="7422">MKIVCISDTHNLHRAMSVPDGDILIHAGDITVAGDAREVADFNTWLGTLPHKHKVVVAGNHDFCFLLS</sequence>
<evidence type="ECO:0000313" key="2">
    <source>
        <dbReference type="EMBL" id="MBB3836345.1"/>
    </source>
</evidence>
<dbReference type="PANTHER" id="PTHR12905:SF0">
    <property type="entry name" value="CALCINEURIN-LIKE PHOSPHOESTERASE DOMAIN-CONTAINING PROTEIN"/>
    <property type="match status" value="1"/>
</dbReference>
<dbReference type="InterPro" id="IPR051693">
    <property type="entry name" value="UPF0046_metallophosphoest"/>
</dbReference>
<comment type="caution">
    <text evidence="2">The sequence shown here is derived from an EMBL/GenBank/DDBJ whole genome shotgun (WGS) entry which is preliminary data.</text>
</comment>
<accession>A0A7W5ZFV8</accession>
<gene>
    <name evidence="2" type="ORF">FHS57_000327</name>
</gene>
<dbReference type="SUPFAM" id="SSF56300">
    <property type="entry name" value="Metallo-dependent phosphatases"/>
    <property type="match status" value="1"/>
</dbReference>
<evidence type="ECO:0000313" key="3">
    <source>
        <dbReference type="Proteomes" id="UP000541352"/>
    </source>
</evidence>
<reference evidence="2 3" key="1">
    <citation type="submission" date="2020-08" db="EMBL/GenBank/DDBJ databases">
        <title>Genomic Encyclopedia of Type Strains, Phase IV (KMG-IV): sequencing the most valuable type-strain genomes for metagenomic binning, comparative biology and taxonomic classification.</title>
        <authorList>
            <person name="Goeker M."/>
        </authorList>
    </citation>
    <scope>NUCLEOTIDE SEQUENCE [LARGE SCALE GENOMIC DNA]</scope>
    <source>
        <strain evidence="2 3">DSM 17976</strain>
    </source>
</reference>
<keyword evidence="3" id="KW-1185">Reference proteome</keyword>
<feature type="domain" description="Calcineurin-like phosphoesterase" evidence="1">
    <location>
        <begin position="1"/>
        <end position="63"/>
    </location>
</feature>
<name>A0A7W5ZFV8_9BACT</name>
<dbReference type="Pfam" id="PF00149">
    <property type="entry name" value="Metallophos"/>
    <property type="match status" value="1"/>
</dbReference>
<dbReference type="InterPro" id="IPR004843">
    <property type="entry name" value="Calcineurin-like_PHP"/>
</dbReference>
<dbReference type="Gene3D" id="3.60.21.10">
    <property type="match status" value="1"/>
</dbReference>
<organism evidence="2 3">
    <name type="scientific">Runella defluvii</name>
    <dbReference type="NCBI Taxonomy" id="370973"/>
    <lineage>
        <taxon>Bacteria</taxon>
        <taxon>Pseudomonadati</taxon>
        <taxon>Bacteroidota</taxon>
        <taxon>Cytophagia</taxon>
        <taxon>Cytophagales</taxon>
        <taxon>Spirosomataceae</taxon>
        <taxon>Runella</taxon>
    </lineage>
</organism>
<dbReference type="PANTHER" id="PTHR12905">
    <property type="entry name" value="METALLOPHOSPHOESTERASE"/>
    <property type="match status" value="1"/>
</dbReference>
<dbReference type="EMBL" id="JACIBY010000001">
    <property type="protein sequence ID" value="MBB3836345.1"/>
    <property type="molecule type" value="Genomic_DNA"/>
</dbReference>
<dbReference type="InterPro" id="IPR029052">
    <property type="entry name" value="Metallo-depent_PP-like"/>
</dbReference>
<dbReference type="AlphaFoldDB" id="A0A7W5ZFV8"/>
<dbReference type="RefSeq" id="WP_183971110.1">
    <property type="nucleotide sequence ID" value="NZ_JACIBY010000001.1"/>
</dbReference>